<reference evidence="1 2" key="1">
    <citation type="submission" date="2019-02" db="EMBL/GenBank/DDBJ databases">
        <title>Deep-cultivation of Planctomycetes and their phenomic and genomic characterization uncovers novel biology.</title>
        <authorList>
            <person name="Wiegand S."/>
            <person name="Jogler M."/>
            <person name="Boedeker C."/>
            <person name="Pinto D."/>
            <person name="Vollmers J."/>
            <person name="Rivas-Marin E."/>
            <person name="Kohn T."/>
            <person name="Peeters S.H."/>
            <person name="Heuer A."/>
            <person name="Rast P."/>
            <person name="Oberbeckmann S."/>
            <person name="Bunk B."/>
            <person name="Jeske O."/>
            <person name="Meyerdierks A."/>
            <person name="Storesund J.E."/>
            <person name="Kallscheuer N."/>
            <person name="Luecker S."/>
            <person name="Lage O.M."/>
            <person name="Pohl T."/>
            <person name="Merkel B.J."/>
            <person name="Hornburger P."/>
            <person name="Mueller R.-W."/>
            <person name="Bruemmer F."/>
            <person name="Labrenz M."/>
            <person name="Spormann A.M."/>
            <person name="Op Den Camp H."/>
            <person name="Overmann J."/>
            <person name="Amann R."/>
            <person name="Jetten M.S.M."/>
            <person name="Mascher T."/>
            <person name="Medema M.H."/>
            <person name="Devos D.P."/>
            <person name="Kaster A.-K."/>
            <person name="Ovreas L."/>
            <person name="Rohde M."/>
            <person name="Galperin M.Y."/>
            <person name="Jogler C."/>
        </authorList>
    </citation>
    <scope>NUCLEOTIDE SEQUENCE [LARGE SCALE GENOMIC DNA]</scope>
    <source>
        <strain evidence="1 2">Poly41</strain>
    </source>
</reference>
<evidence type="ECO:0000313" key="2">
    <source>
        <dbReference type="Proteomes" id="UP000319143"/>
    </source>
</evidence>
<dbReference type="AlphaFoldDB" id="A0A5C6CU33"/>
<keyword evidence="2" id="KW-1185">Reference proteome</keyword>
<organism evidence="1 2">
    <name type="scientific">Novipirellula artificiosorum</name>
    <dbReference type="NCBI Taxonomy" id="2528016"/>
    <lineage>
        <taxon>Bacteria</taxon>
        <taxon>Pseudomonadati</taxon>
        <taxon>Planctomycetota</taxon>
        <taxon>Planctomycetia</taxon>
        <taxon>Pirellulales</taxon>
        <taxon>Pirellulaceae</taxon>
        <taxon>Novipirellula</taxon>
    </lineage>
</organism>
<evidence type="ECO:0000313" key="1">
    <source>
        <dbReference type="EMBL" id="TWU28022.1"/>
    </source>
</evidence>
<gene>
    <name evidence="1" type="ORF">Poly41_69180</name>
</gene>
<name>A0A5C6CU33_9BACT</name>
<comment type="caution">
    <text evidence="1">The sequence shown here is derived from an EMBL/GenBank/DDBJ whole genome shotgun (WGS) entry which is preliminary data.</text>
</comment>
<dbReference type="Proteomes" id="UP000319143">
    <property type="component" value="Unassembled WGS sequence"/>
</dbReference>
<sequence>MSEQTDGSHVPRILTFRQRFDLHRSVLGPRQHDGVERIALCGEADIIGDSSRFRFHGLVLRGFSGIFFPQTIGFTLLRGGNLAENFPRTGAIDRLAIDLQPLADGQQPWDPA</sequence>
<accession>A0A5C6CU33</accession>
<proteinExistence type="predicted"/>
<dbReference type="EMBL" id="SJPV01000031">
    <property type="protein sequence ID" value="TWU28022.1"/>
    <property type="molecule type" value="Genomic_DNA"/>
</dbReference>
<protein>
    <submittedName>
        <fullName evidence="1">Uncharacterized protein</fullName>
    </submittedName>
</protein>